<dbReference type="InterPro" id="IPR015424">
    <property type="entry name" value="PyrdxlP-dep_Trfase"/>
</dbReference>
<feature type="domain" description="Aminotransferase class I/classII large" evidence="7">
    <location>
        <begin position="31"/>
        <end position="380"/>
    </location>
</feature>
<evidence type="ECO:0000256" key="1">
    <source>
        <dbReference type="ARBA" id="ARBA00001933"/>
    </source>
</evidence>
<gene>
    <name evidence="8" type="ORF">H6G59_11800</name>
</gene>
<evidence type="ECO:0000313" key="9">
    <source>
        <dbReference type="Proteomes" id="UP000640531"/>
    </source>
</evidence>
<dbReference type="PROSITE" id="PS00105">
    <property type="entry name" value="AA_TRANSFER_CLASS_1"/>
    <property type="match status" value="1"/>
</dbReference>
<dbReference type="SUPFAM" id="SSF53383">
    <property type="entry name" value="PLP-dependent transferases"/>
    <property type="match status" value="1"/>
</dbReference>
<dbReference type="Proteomes" id="UP000640531">
    <property type="component" value="Unassembled WGS sequence"/>
</dbReference>
<dbReference type="GO" id="GO:0008483">
    <property type="term" value="F:transaminase activity"/>
    <property type="evidence" value="ECO:0007669"/>
    <property type="project" value="UniProtKB-KW"/>
</dbReference>
<accession>A0ABR8FFL0</accession>
<reference evidence="8 9" key="1">
    <citation type="journal article" date="2020" name="ISME J.">
        <title>Comparative genomics reveals insights into cyanobacterial evolution and habitat adaptation.</title>
        <authorList>
            <person name="Chen M.Y."/>
            <person name="Teng W.K."/>
            <person name="Zhao L."/>
            <person name="Hu C.X."/>
            <person name="Zhou Y.K."/>
            <person name="Han B.P."/>
            <person name="Song L.R."/>
            <person name="Shu W.S."/>
        </authorList>
    </citation>
    <scope>NUCLEOTIDE SEQUENCE [LARGE SCALE GENOMIC DNA]</scope>
    <source>
        <strain evidence="8 9">FACHB-196</strain>
    </source>
</reference>
<dbReference type="PANTHER" id="PTHR46383:SF1">
    <property type="entry name" value="ASPARTATE AMINOTRANSFERASE"/>
    <property type="match status" value="1"/>
</dbReference>
<name>A0ABR8FFL0_9NOST</name>
<evidence type="ECO:0000256" key="2">
    <source>
        <dbReference type="ARBA" id="ARBA00007441"/>
    </source>
</evidence>
<sequence length="388" mass="41805">MKLAARVSQVTPSITLAIAAKAKAMKAEGIDVCSFSAGEPDFDTPAHIKAAAVKALDEGKTKYGAAAGEPKLREAIAQKLKTDNGLDYKSENVIVTNGGKHSLYNLMMALIDPGDEVIIPAPYWLSYPEMVILAAGKPVIVQTDASTGYKITPEQLQKAITPKTKLFVLNSPSNPTGMVYTPEEIKALAKVVVDADIYVVSDEIYEKILYDGVEHVSIGSLGQEIFSRTLISNGFAKAYSMTGWRLGYLAGPVEIIKAASTIQGHSTSNVCTFAQYGAIAALEGSQVCVEEMRQAFAKRRQVMLDRLNAIPGLSTAKPDGAFYLFPDISKTGLKSLEFCNALLEAHQVAVIPGVAFGADNNIRLSYATDMATIEKGMDRLEKFVRSRI</sequence>
<dbReference type="InterPro" id="IPR050596">
    <property type="entry name" value="AspAT/PAT-like"/>
</dbReference>
<keyword evidence="4 6" id="KW-0808">Transferase</keyword>
<organism evidence="8 9">
    <name type="scientific">Anabaena lutea FACHB-196</name>
    <dbReference type="NCBI Taxonomy" id="2692881"/>
    <lineage>
        <taxon>Bacteria</taxon>
        <taxon>Bacillati</taxon>
        <taxon>Cyanobacteriota</taxon>
        <taxon>Cyanophyceae</taxon>
        <taxon>Nostocales</taxon>
        <taxon>Nostocaceae</taxon>
        <taxon>Anabaena</taxon>
    </lineage>
</organism>
<dbReference type="Pfam" id="PF00155">
    <property type="entry name" value="Aminotran_1_2"/>
    <property type="match status" value="1"/>
</dbReference>
<dbReference type="Gene3D" id="3.40.640.10">
    <property type="entry name" value="Type I PLP-dependent aspartate aminotransferase-like (Major domain)"/>
    <property type="match status" value="1"/>
</dbReference>
<comment type="caution">
    <text evidence="8">The sequence shown here is derived from an EMBL/GenBank/DDBJ whole genome shotgun (WGS) entry which is preliminary data.</text>
</comment>
<dbReference type="Gene3D" id="3.90.1150.10">
    <property type="entry name" value="Aspartate Aminotransferase, domain 1"/>
    <property type="match status" value="1"/>
</dbReference>
<proteinExistence type="inferred from homology"/>
<keyword evidence="5" id="KW-0663">Pyridoxal phosphate</keyword>
<evidence type="ECO:0000259" key="7">
    <source>
        <dbReference type="Pfam" id="PF00155"/>
    </source>
</evidence>
<dbReference type="InterPro" id="IPR004839">
    <property type="entry name" value="Aminotransferase_I/II_large"/>
</dbReference>
<keyword evidence="9" id="KW-1185">Reference proteome</keyword>
<dbReference type="InterPro" id="IPR004838">
    <property type="entry name" value="NHTrfase_class1_PyrdxlP-BS"/>
</dbReference>
<dbReference type="PANTHER" id="PTHR46383">
    <property type="entry name" value="ASPARTATE AMINOTRANSFERASE"/>
    <property type="match status" value="1"/>
</dbReference>
<evidence type="ECO:0000256" key="6">
    <source>
        <dbReference type="RuleBase" id="RU000481"/>
    </source>
</evidence>
<evidence type="ECO:0000313" key="8">
    <source>
        <dbReference type="EMBL" id="MBD2568574.1"/>
    </source>
</evidence>
<protein>
    <recommendedName>
        <fullName evidence="6">Aminotransferase</fullName>
        <ecNumber evidence="6">2.6.1.-</ecNumber>
    </recommendedName>
</protein>
<dbReference type="InterPro" id="IPR015422">
    <property type="entry name" value="PyrdxlP-dep_Trfase_small"/>
</dbReference>
<comment type="similarity">
    <text evidence="2 6">Belongs to the class-I pyridoxal-phosphate-dependent aminotransferase family.</text>
</comment>
<comment type="cofactor">
    <cofactor evidence="1 6">
        <name>pyridoxal 5'-phosphate</name>
        <dbReference type="ChEBI" id="CHEBI:597326"/>
    </cofactor>
</comment>
<evidence type="ECO:0000256" key="3">
    <source>
        <dbReference type="ARBA" id="ARBA00022576"/>
    </source>
</evidence>
<dbReference type="CDD" id="cd00609">
    <property type="entry name" value="AAT_like"/>
    <property type="match status" value="1"/>
</dbReference>
<keyword evidence="3 6" id="KW-0032">Aminotransferase</keyword>
<evidence type="ECO:0000256" key="5">
    <source>
        <dbReference type="ARBA" id="ARBA00022898"/>
    </source>
</evidence>
<dbReference type="InterPro" id="IPR015421">
    <property type="entry name" value="PyrdxlP-dep_Trfase_major"/>
</dbReference>
<evidence type="ECO:0000256" key="4">
    <source>
        <dbReference type="ARBA" id="ARBA00022679"/>
    </source>
</evidence>
<dbReference type="RefSeq" id="WP_190714648.1">
    <property type="nucleotide sequence ID" value="NZ_JACJST010000009.1"/>
</dbReference>
<dbReference type="EC" id="2.6.1.-" evidence="6"/>
<dbReference type="EMBL" id="JACJST010000009">
    <property type="protein sequence ID" value="MBD2568574.1"/>
    <property type="molecule type" value="Genomic_DNA"/>
</dbReference>